<gene>
    <name evidence="1" type="ORF">SYMBAF_02375</name>
    <name evidence="2" type="ORF">SYMBAF_09175</name>
</gene>
<reference evidence="2" key="3">
    <citation type="submission" date="2020-04" db="EMBL/GenBank/DDBJ databases">
        <title>Genomic Insight into Nascent Stage of Mutualistic Insect Bacterial Symbioses through the Bacterial Symbiont Serratia symbiotica.</title>
        <authorList>
            <person name="Renoz F."/>
            <person name="Foray V."/>
            <person name="Ambroise J."/>
            <person name="Baa-Puyoulet P."/>
            <person name="Bearzatto B."/>
            <person name="Mendez G.L."/>
            <person name="Vanderpoorten A."/>
            <person name="Mahillon J."/>
            <person name="Gala J.-L."/>
            <person name="Calevro F."/>
            <person name="Hance T."/>
        </authorList>
    </citation>
    <scope>NUCLEOTIDE SEQUENCE</scope>
    <source>
        <strain evidence="2">CWBI-2.3</strain>
    </source>
</reference>
<reference evidence="2 3" key="1">
    <citation type="journal article" date="2014" name="Genome Announc.">
        <title>Whole-Genome Sequence of Serratia symbiotica Strain CWBI-2.3T, a Free-Living Symbiont of the Black Bean Aphid Aphis fabae.</title>
        <authorList>
            <person name="Foray V."/>
            <person name="Grigorescu A.S."/>
            <person name="Sabri A."/>
            <person name="Haubruge E."/>
            <person name="Lognay G."/>
            <person name="Francis F."/>
            <person name="Fauconnier M.L."/>
            <person name="Hance T."/>
            <person name="Thonart P."/>
        </authorList>
    </citation>
    <scope>NUCLEOTIDE SEQUENCE [LARGE SCALE GENOMIC DNA]</scope>
    <source>
        <strain evidence="2">CWBI-2.3</strain>
    </source>
</reference>
<accession>A0A068Z8P2</accession>
<dbReference type="AlphaFoldDB" id="A0A068Z8P2"/>
<evidence type="ECO:0000313" key="3">
    <source>
        <dbReference type="Proteomes" id="UP000042738"/>
    </source>
</evidence>
<evidence type="ECO:0000313" key="1">
    <source>
        <dbReference type="EMBL" id="QLH62017.1"/>
    </source>
</evidence>
<dbReference type="GeneID" id="93736665"/>
<dbReference type="RefSeq" id="WP_040264935.1">
    <property type="nucleotide sequence ID" value="NZ_CAXKXZ010000049.1"/>
</dbReference>
<protein>
    <submittedName>
        <fullName evidence="2">Uncharacterized protein</fullName>
    </submittedName>
</protein>
<proteinExistence type="predicted"/>
<organism evidence="2 3">
    <name type="scientific">Serratia symbiotica</name>
    <dbReference type="NCBI Taxonomy" id="138074"/>
    <lineage>
        <taxon>Bacteria</taxon>
        <taxon>Pseudomonadati</taxon>
        <taxon>Pseudomonadota</taxon>
        <taxon>Gammaproteobacteria</taxon>
        <taxon>Enterobacterales</taxon>
        <taxon>Yersiniaceae</taxon>
        <taxon>Serratia</taxon>
    </lineage>
</organism>
<dbReference type="EMBL" id="CP050855">
    <property type="protein sequence ID" value="QLH63061.1"/>
    <property type="molecule type" value="Genomic_DNA"/>
</dbReference>
<evidence type="ECO:0000313" key="2">
    <source>
        <dbReference type="EMBL" id="QLH63061.1"/>
    </source>
</evidence>
<dbReference type="EMBL" id="CP050855">
    <property type="protein sequence ID" value="QLH62017.1"/>
    <property type="molecule type" value="Genomic_DNA"/>
</dbReference>
<name>A0A068Z8P2_9GAMM</name>
<dbReference type="Proteomes" id="UP000042738">
    <property type="component" value="Chromosome"/>
</dbReference>
<reference evidence="2" key="2">
    <citation type="submission" date="2014-06" db="EMBL/GenBank/DDBJ databases">
        <authorList>
            <person name="Foray V.V."/>
        </authorList>
    </citation>
    <scope>NUCLEOTIDE SEQUENCE</scope>
    <source>
        <strain evidence="2">CWBI-2.3</strain>
    </source>
</reference>
<dbReference type="STRING" id="138074.SYMBAF_20142"/>
<sequence>MKQLIDAGNGVYVDPAEVSAVMAERQGRVCILLRGISQPLLVRCENGAGADVLAQAMTARINAVMADRYNGV</sequence>